<feature type="region of interest" description="Disordered" evidence="1">
    <location>
        <begin position="69"/>
        <end position="132"/>
    </location>
</feature>
<feature type="domain" description="DUF632" evidence="2">
    <location>
        <begin position="519"/>
        <end position="652"/>
    </location>
</feature>
<organism evidence="4 5">
    <name type="scientific">Adiantum capillus-veneris</name>
    <name type="common">Maidenhair fern</name>
    <dbReference type="NCBI Taxonomy" id="13818"/>
    <lineage>
        <taxon>Eukaryota</taxon>
        <taxon>Viridiplantae</taxon>
        <taxon>Streptophyta</taxon>
        <taxon>Embryophyta</taxon>
        <taxon>Tracheophyta</taxon>
        <taxon>Polypodiopsida</taxon>
        <taxon>Polypodiidae</taxon>
        <taxon>Polypodiales</taxon>
        <taxon>Pteridineae</taxon>
        <taxon>Pteridaceae</taxon>
        <taxon>Vittarioideae</taxon>
        <taxon>Adiantum</taxon>
    </lineage>
</organism>
<dbReference type="AlphaFoldDB" id="A0A9D4UMB6"/>
<proteinExistence type="predicted"/>
<gene>
    <name evidence="4" type="ORF">GOP47_0014469</name>
</gene>
<feature type="region of interest" description="Disordered" evidence="1">
    <location>
        <begin position="219"/>
        <end position="241"/>
    </location>
</feature>
<sequence length="734" mass="82386">MGCKHSTARNSEVLWRCKKRKRLMSDAVKFRQEFAAAQLAYIQTLKLVGHALSHYSNQQLSSTEVIHAEKKGEAAHSDAPSPALEPSSQPLSKPSPSPSITEPLNPRPPSSSSSPQPAPSSVATLLPSAGSAPVTRNKEAAIPNGVSSPTIQALLRQLSDDVPVSSMPSSPMNGTAYYPFSQPSSPQSSAWDPFSLFSVFPYRSPERALRQISNWDPDIETTTDAGVDGLPDLEEGDTGHKVERNEPKKMNVEQNLGKINIAESLGKAEKKQIEPLVEKMLPKIDEDSAEDAASSTSEDTKPNVVAKPKGKENDKSPWNQINECMKRITVAFENALESGNEVSQILEAQIVYPRARLRDLSDSFGLASTISWQWPRRSTSSRVDLDDSDDEMEHDKLGSHSLTLQRLYTWERKLYKEVKIGEQLHIAFLRKSREFHSIDGRGKDSELVEQCRTDMKSLESQLVVAFGAISSVSLRIQKVTYEELYPQLIELLRRQVLAHAHTLYEEEASLCMKKRDYLLTIMWRAMLECHTIQKEAALEIVTMEKSGNYKISASDAHRSATIELEKQLEAWKQHFYLWVISQQRYIDTLLTWIKICHMEPESNSRKGAASPAWTARKAPIYMLARNWHDSLLCLEENTEVVNAIGKFASAVHDIQVGEWEELVRMKRADMASRSMDLRGRKGNEQDKSGEEEDAVLESLKIHLPSIFDALTSFSLVAYNEYEKLHKEADAGVEK</sequence>
<feature type="compositionally biased region" description="Low complexity" evidence="1">
    <location>
        <begin position="110"/>
        <end position="121"/>
    </location>
</feature>
<accession>A0A9D4UMB6</accession>
<evidence type="ECO:0000313" key="5">
    <source>
        <dbReference type="Proteomes" id="UP000886520"/>
    </source>
</evidence>
<dbReference type="Pfam" id="PF04782">
    <property type="entry name" value="DUF632"/>
    <property type="match status" value="2"/>
</dbReference>
<comment type="caution">
    <text evidence="4">The sequence shown here is derived from an EMBL/GenBank/DDBJ whole genome shotgun (WGS) entry which is preliminary data.</text>
</comment>
<evidence type="ECO:0000256" key="1">
    <source>
        <dbReference type="SAM" id="MobiDB-lite"/>
    </source>
</evidence>
<dbReference type="InterPro" id="IPR006868">
    <property type="entry name" value="DUF630"/>
</dbReference>
<dbReference type="PANTHER" id="PTHR21450:SF23">
    <property type="entry name" value="PROTEIN ALTERED PHOSPHATE STARVATION RESPONSE 1"/>
    <property type="match status" value="1"/>
</dbReference>
<dbReference type="OrthoDB" id="1925648at2759"/>
<dbReference type="Proteomes" id="UP000886520">
    <property type="component" value="Chromosome 14"/>
</dbReference>
<dbReference type="EMBL" id="JABFUD020000014">
    <property type="protein sequence ID" value="KAI5070126.1"/>
    <property type="molecule type" value="Genomic_DNA"/>
</dbReference>
<protein>
    <recommendedName>
        <fullName evidence="6">Nitrate regulatory gene2 protein</fullName>
    </recommendedName>
</protein>
<dbReference type="InterPro" id="IPR006867">
    <property type="entry name" value="DUF632"/>
</dbReference>
<name>A0A9D4UMB6_ADICA</name>
<keyword evidence="5" id="KW-1185">Reference proteome</keyword>
<dbReference type="PANTHER" id="PTHR21450">
    <property type="entry name" value="PROTEIN ALTERED PHOSPHATE STARVATION RESPONSE 1"/>
    <property type="match status" value="1"/>
</dbReference>
<evidence type="ECO:0008006" key="6">
    <source>
        <dbReference type="Google" id="ProtNLM"/>
    </source>
</evidence>
<evidence type="ECO:0000259" key="2">
    <source>
        <dbReference type="Pfam" id="PF04782"/>
    </source>
</evidence>
<dbReference type="Pfam" id="PF04783">
    <property type="entry name" value="DUF630"/>
    <property type="match status" value="1"/>
</dbReference>
<feature type="region of interest" description="Disordered" evidence="1">
    <location>
        <begin position="286"/>
        <end position="318"/>
    </location>
</feature>
<evidence type="ECO:0000313" key="4">
    <source>
        <dbReference type="EMBL" id="KAI5070126.1"/>
    </source>
</evidence>
<reference evidence="4" key="1">
    <citation type="submission" date="2021-01" db="EMBL/GenBank/DDBJ databases">
        <title>Adiantum capillus-veneris genome.</title>
        <authorList>
            <person name="Fang Y."/>
            <person name="Liao Q."/>
        </authorList>
    </citation>
    <scope>NUCLEOTIDE SEQUENCE</scope>
    <source>
        <strain evidence="4">H3</strain>
        <tissue evidence="4">Leaf</tissue>
    </source>
</reference>
<feature type="domain" description="DUF630" evidence="3">
    <location>
        <begin position="1"/>
        <end position="57"/>
    </location>
</feature>
<evidence type="ECO:0000259" key="3">
    <source>
        <dbReference type="Pfam" id="PF04783"/>
    </source>
</evidence>
<feature type="domain" description="DUF632" evidence="2">
    <location>
        <begin position="322"/>
        <end position="494"/>
    </location>
</feature>